<gene>
    <name evidence="6" type="ORF">A1D18_01325</name>
</gene>
<dbReference type="PANTHER" id="PTHR43380">
    <property type="entry name" value="2-OXOISOVALERATE DEHYDROGENASE SUBUNIT ALPHA, MITOCHONDRIAL"/>
    <property type="match status" value="1"/>
</dbReference>
<reference evidence="6 7" key="1">
    <citation type="submission" date="2016-03" db="EMBL/GenBank/DDBJ databases">
        <title>Comparative genomics of Rickettsiella.</title>
        <authorList>
            <person name="Chandler C."/>
            <person name="Wang Y."/>
        </authorList>
    </citation>
    <scope>NUCLEOTIDE SEQUENCE [LARGE SCALE GENOMIC DNA]</scope>
    <source>
        <strain evidence="6 7">RCFS May 2013</strain>
    </source>
</reference>
<keyword evidence="4 6" id="KW-0670">Pyruvate</keyword>
<feature type="domain" description="Dehydrogenase E1 component" evidence="5">
    <location>
        <begin position="40"/>
        <end position="319"/>
    </location>
</feature>
<dbReference type="OrthoDB" id="9766715at2"/>
<keyword evidence="7" id="KW-1185">Reference proteome</keyword>
<keyword evidence="2 4" id="KW-0560">Oxidoreductase</keyword>
<comment type="caution">
    <text evidence="6">The sequence shown here is derived from an EMBL/GenBank/DDBJ whole genome shotgun (WGS) entry which is preliminary data.</text>
</comment>
<evidence type="ECO:0000259" key="5">
    <source>
        <dbReference type="Pfam" id="PF00676"/>
    </source>
</evidence>
<evidence type="ECO:0000256" key="4">
    <source>
        <dbReference type="RuleBase" id="RU366007"/>
    </source>
</evidence>
<dbReference type="STRING" id="1225476.A1D18_01325"/>
<comment type="subunit">
    <text evidence="4">Heterodimer of an alpha and a beta chain.</text>
</comment>
<protein>
    <recommendedName>
        <fullName evidence="4">Pyruvate dehydrogenase E1 component subunit alpha</fullName>
        <ecNumber evidence="4">1.2.4.1</ecNumber>
    </recommendedName>
</protein>
<accession>A0A1J8NP62</accession>
<dbReference type="AlphaFoldDB" id="A0A1J8NP62"/>
<dbReference type="InterPro" id="IPR029061">
    <property type="entry name" value="THDP-binding"/>
</dbReference>
<dbReference type="Gene3D" id="3.40.50.970">
    <property type="match status" value="1"/>
</dbReference>
<evidence type="ECO:0000256" key="1">
    <source>
        <dbReference type="ARBA" id="ARBA00001964"/>
    </source>
</evidence>
<dbReference type="InterPro" id="IPR050771">
    <property type="entry name" value="Alpha-ketoacid_DH_E1_comp"/>
</dbReference>
<dbReference type="Proteomes" id="UP000183924">
    <property type="component" value="Unassembled WGS sequence"/>
</dbReference>
<proteinExistence type="predicted"/>
<dbReference type="InterPro" id="IPR017596">
    <property type="entry name" value="PdhA/BkdA"/>
</dbReference>
<dbReference type="GO" id="GO:0009083">
    <property type="term" value="P:branched-chain amino acid catabolic process"/>
    <property type="evidence" value="ECO:0007669"/>
    <property type="project" value="TreeGrafter"/>
</dbReference>
<dbReference type="InterPro" id="IPR001017">
    <property type="entry name" value="DH_E1"/>
</dbReference>
<sequence>MSEVARFSIEYTRFLDPKGEAQQDLPAFTHNLHELLKLYQQMMFTRLFDYKAVALQRTGMLNTYASTLGQEAISVGIGASMQKEDVLCPFYRDYAAQLMRGVKMSEILSYWKGNEWGNHFSECPLDFPICVPIATQLLHAAGVATAFKLRKQARVAVSTCGDGATSEGDFYEALNIAGVWQLPIVFVIDNNQWAISVPRKHQSHARTLAQKAIAAGIHGEQVDGNDVIAMKFVMDKALSKARDGHGPSLIEALSYRLCDHTTADDASRYRREEELQQAWQEEPLRRLKNYLINQKSWSDEEEENFKKECEKKIEIAVTEYLSLAKPAVTDIFDYHYAELPHDLIEQRIEAEALFMLSKDRVDG</sequence>
<name>A0A1J8NP62_9COXI</name>
<dbReference type="CDD" id="cd02000">
    <property type="entry name" value="TPP_E1_PDC_ADC_BCADC"/>
    <property type="match status" value="1"/>
</dbReference>
<dbReference type="RefSeq" id="WP_071662019.1">
    <property type="nucleotide sequence ID" value="NZ_LUKY01000029.1"/>
</dbReference>
<comment type="cofactor">
    <cofactor evidence="1 4">
        <name>thiamine diphosphate</name>
        <dbReference type="ChEBI" id="CHEBI:58937"/>
    </cofactor>
</comment>
<evidence type="ECO:0000313" key="7">
    <source>
        <dbReference type="Proteomes" id="UP000183924"/>
    </source>
</evidence>
<dbReference type="GO" id="GO:0004739">
    <property type="term" value="F:pyruvate dehydrogenase (acetyl-transferring) activity"/>
    <property type="evidence" value="ECO:0007669"/>
    <property type="project" value="UniProtKB-UniRule"/>
</dbReference>
<dbReference type="EC" id="1.2.4.1" evidence="4"/>
<dbReference type="SUPFAM" id="SSF52518">
    <property type="entry name" value="Thiamin diphosphate-binding fold (THDP-binding)"/>
    <property type="match status" value="1"/>
</dbReference>
<evidence type="ECO:0000256" key="3">
    <source>
        <dbReference type="ARBA" id="ARBA00023052"/>
    </source>
</evidence>
<keyword evidence="3 4" id="KW-0786">Thiamine pyrophosphate</keyword>
<organism evidence="6 7">
    <name type="scientific">Candidatus Rickettsiella isopodorum</name>
    <dbReference type="NCBI Taxonomy" id="1225476"/>
    <lineage>
        <taxon>Bacteria</taxon>
        <taxon>Pseudomonadati</taxon>
        <taxon>Pseudomonadota</taxon>
        <taxon>Gammaproteobacteria</taxon>
        <taxon>Legionellales</taxon>
        <taxon>Coxiellaceae</taxon>
        <taxon>Rickettsiella</taxon>
    </lineage>
</organism>
<comment type="catalytic activity">
    <reaction evidence="4">
        <text>N(6)-[(R)-lipoyl]-L-lysyl-[protein] + pyruvate + H(+) = N(6)-[(R)-S(8)-acetyldihydrolipoyl]-L-lysyl-[protein] + CO2</text>
        <dbReference type="Rhea" id="RHEA:19189"/>
        <dbReference type="Rhea" id="RHEA-COMP:10474"/>
        <dbReference type="Rhea" id="RHEA-COMP:10478"/>
        <dbReference type="ChEBI" id="CHEBI:15361"/>
        <dbReference type="ChEBI" id="CHEBI:15378"/>
        <dbReference type="ChEBI" id="CHEBI:16526"/>
        <dbReference type="ChEBI" id="CHEBI:83099"/>
        <dbReference type="ChEBI" id="CHEBI:83111"/>
        <dbReference type="EC" id="1.2.4.1"/>
    </reaction>
</comment>
<evidence type="ECO:0000256" key="2">
    <source>
        <dbReference type="ARBA" id="ARBA00023002"/>
    </source>
</evidence>
<dbReference type="NCBIfam" id="TIGR03181">
    <property type="entry name" value="PDH_E1_alph_x"/>
    <property type="match status" value="1"/>
</dbReference>
<dbReference type="EMBL" id="LUKY01000029">
    <property type="protein sequence ID" value="OIZ95798.1"/>
    <property type="molecule type" value="Genomic_DNA"/>
</dbReference>
<comment type="function">
    <text evidence="4">The pyruvate dehydrogenase complex catalyzes the overall conversion of pyruvate to acetyl-CoA and CO(2). It contains multiple copies of three enzymatic components: pyruvate dehydrogenase (E1), dihydrolipoamide acetyltransferase (E2) and lipoamide dehydrogenase (E3).</text>
</comment>
<dbReference type="Pfam" id="PF00676">
    <property type="entry name" value="E1_dh"/>
    <property type="match status" value="1"/>
</dbReference>
<evidence type="ECO:0000313" key="6">
    <source>
        <dbReference type="EMBL" id="OIZ95798.1"/>
    </source>
</evidence>
<dbReference type="PANTHER" id="PTHR43380:SF1">
    <property type="entry name" value="2-OXOISOVALERATE DEHYDROGENASE SUBUNIT ALPHA, MITOCHONDRIAL"/>
    <property type="match status" value="1"/>
</dbReference>